<feature type="compositionally biased region" description="Pro residues" evidence="5">
    <location>
        <begin position="463"/>
        <end position="475"/>
    </location>
</feature>
<keyword evidence="2" id="KW-0479">Metal-binding</keyword>
<dbReference type="CDD" id="cd16145">
    <property type="entry name" value="ARS_like"/>
    <property type="match status" value="1"/>
</dbReference>
<evidence type="ECO:0000259" key="7">
    <source>
        <dbReference type="Pfam" id="PF00884"/>
    </source>
</evidence>
<dbReference type="EMBL" id="CP139781">
    <property type="protein sequence ID" value="WRQ86709.1"/>
    <property type="molecule type" value="Genomic_DNA"/>
</dbReference>
<sequence>MAVAAVLALSTLAVAAAADRPNIIFVMADDLGYGDLGCYGQELIATPRLDQMAAEGMRFTQFYAGASVCAPSRAVLMTGQHTGHVSVRGNASKEIQRLGDDDVTVGAVLQDAGYDTALIGKWGLGEADTTSHPNDKGFDHFFGFTNQTQAHNYYPVYLWRQRVQVPLRNEVQVAKRAGSNYHGGYAIKRVDYSHDLFFDDALAWISEPRDEPFFLYLSPTIPHANNEATNDLGDGQEVPDYGDYADRDWPTPAKGQAAMISRLDRDVGRLLDRLAELGLDENTIVFFTSDNGPHDEGGFDIRRFRPAGPLRGIKRDLYEGGIREPLIARWPGRIPAGTVNDHIGYFGDVLATCADLAGVEPPAGLDSISMVPTLLGEADATQAKHDYLYWEFYEQGGKQAIRRGDWKLVRRGLFEGPLELYNLADDIGETTNLIAEHPAVAAELEELMQAAHRPDPRWQVRGTPPPPPPPPPAAQ</sequence>
<evidence type="ECO:0000313" key="8">
    <source>
        <dbReference type="EMBL" id="WRQ86709.1"/>
    </source>
</evidence>
<organism evidence="8 9">
    <name type="scientific">Actomonas aquatica</name>
    <dbReference type="NCBI Taxonomy" id="2866162"/>
    <lineage>
        <taxon>Bacteria</taxon>
        <taxon>Pseudomonadati</taxon>
        <taxon>Verrucomicrobiota</taxon>
        <taxon>Opitutia</taxon>
        <taxon>Opitutales</taxon>
        <taxon>Opitutaceae</taxon>
        <taxon>Actomonas</taxon>
    </lineage>
</organism>
<dbReference type="InterPro" id="IPR017850">
    <property type="entry name" value="Alkaline_phosphatase_core_sf"/>
</dbReference>
<dbReference type="InterPro" id="IPR024607">
    <property type="entry name" value="Sulfatase_CS"/>
</dbReference>
<dbReference type="PROSITE" id="PS00523">
    <property type="entry name" value="SULFATASE_1"/>
    <property type="match status" value="1"/>
</dbReference>
<gene>
    <name evidence="8" type="ORF">K1X11_018000</name>
</gene>
<feature type="signal peptide" evidence="6">
    <location>
        <begin position="1"/>
        <end position="15"/>
    </location>
</feature>
<proteinExistence type="inferred from homology"/>
<feature type="chain" id="PRO_5045348627" evidence="6">
    <location>
        <begin position="16"/>
        <end position="475"/>
    </location>
</feature>
<dbReference type="Gene3D" id="3.30.1120.10">
    <property type="match status" value="1"/>
</dbReference>
<keyword evidence="4" id="KW-0106">Calcium</keyword>
<feature type="region of interest" description="Disordered" evidence="5">
    <location>
        <begin position="451"/>
        <end position="475"/>
    </location>
</feature>
<evidence type="ECO:0000256" key="5">
    <source>
        <dbReference type="SAM" id="MobiDB-lite"/>
    </source>
</evidence>
<accession>A0ABZ1C835</accession>
<keyword evidence="3" id="KW-0378">Hydrolase</keyword>
<feature type="domain" description="Sulfatase N-terminal" evidence="7">
    <location>
        <begin position="21"/>
        <end position="359"/>
    </location>
</feature>
<dbReference type="InterPro" id="IPR050738">
    <property type="entry name" value="Sulfatase"/>
</dbReference>
<name>A0ABZ1C835_9BACT</name>
<evidence type="ECO:0000313" key="9">
    <source>
        <dbReference type="Proteomes" id="UP000738431"/>
    </source>
</evidence>
<keyword evidence="9" id="KW-1185">Reference proteome</keyword>
<evidence type="ECO:0000256" key="1">
    <source>
        <dbReference type="ARBA" id="ARBA00008779"/>
    </source>
</evidence>
<keyword evidence="6" id="KW-0732">Signal</keyword>
<dbReference type="PANTHER" id="PTHR42693">
    <property type="entry name" value="ARYLSULFATASE FAMILY MEMBER"/>
    <property type="match status" value="1"/>
</dbReference>
<reference evidence="8 9" key="1">
    <citation type="submission" date="2021-08" db="EMBL/GenBank/DDBJ databases">
        <authorList>
            <person name="Zhang D."/>
            <person name="Zhang A."/>
            <person name="Wang L."/>
        </authorList>
    </citation>
    <scope>NUCLEOTIDE SEQUENCE [LARGE SCALE GENOMIC DNA]</scope>
    <source>
        <strain evidence="8 9">WL0086</strain>
    </source>
</reference>
<comment type="similarity">
    <text evidence="1">Belongs to the sulfatase family.</text>
</comment>
<dbReference type="Gene3D" id="3.40.720.10">
    <property type="entry name" value="Alkaline Phosphatase, subunit A"/>
    <property type="match status" value="1"/>
</dbReference>
<protein>
    <submittedName>
        <fullName evidence="8">Arylsulfatase</fullName>
    </submittedName>
</protein>
<evidence type="ECO:0000256" key="2">
    <source>
        <dbReference type="ARBA" id="ARBA00022723"/>
    </source>
</evidence>
<evidence type="ECO:0000256" key="3">
    <source>
        <dbReference type="ARBA" id="ARBA00022801"/>
    </source>
</evidence>
<dbReference type="PANTHER" id="PTHR42693:SF53">
    <property type="entry name" value="ENDO-4-O-SULFATASE"/>
    <property type="match status" value="1"/>
</dbReference>
<dbReference type="InterPro" id="IPR000917">
    <property type="entry name" value="Sulfatase_N"/>
</dbReference>
<reference evidence="8 9" key="2">
    <citation type="submission" date="2023-12" db="EMBL/GenBank/DDBJ databases">
        <title>Description of an unclassified Opitutus bacterium of Verrucomicrobiota.</title>
        <authorList>
            <person name="Zhang D.-F."/>
        </authorList>
    </citation>
    <scope>NUCLEOTIDE SEQUENCE [LARGE SCALE GENOMIC DNA]</scope>
    <source>
        <strain evidence="8 9">WL0086</strain>
    </source>
</reference>
<dbReference type="Pfam" id="PF00884">
    <property type="entry name" value="Sulfatase"/>
    <property type="match status" value="1"/>
</dbReference>
<dbReference type="Proteomes" id="UP000738431">
    <property type="component" value="Chromosome"/>
</dbReference>
<evidence type="ECO:0000256" key="6">
    <source>
        <dbReference type="SAM" id="SignalP"/>
    </source>
</evidence>
<dbReference type="SUPFAM" id="SSF53649">
    <property type="entry name" value="Alkaline phosphatase-like"/>
    <property type="match status" value="1"/>
</dbReference>
<dbReference type="RefSeq" id="WP_221030547.1">
    <property type="nucleotide sequence ID" value="NZ_CP139781.1"/>
</dbReference>
<evidence type="ECO:0000256" key="4">
    <source>
        <dbReference type="ARBA" id="ARBA00022837"/>
    </source>
</evidence>